<reference evidence="2 3" key="2">
    <citation type="submission" date="2020-06" db="EMBL/GenBank/DDBJ databases">
        <title>Polyphasic characterization of a Rahnella strain isolated from tree sap.</title>
        <authorList>
            <person name="Kim I.S."/>
        </authorList>
    </citation>
    <scope>NUCLEOTIDE SEQUENCE [LARGE SCALE GENOMIC DNA]</scope>
    <source>
        <strain evidence="2 3">SAP-1</strain>
    </source>
</reference>
<dbReference type="InterPro" id="IPR046673">
    <property type="entry name" value="ToxA_N"/>
</dbReference>
<evidence type="ECO:0000259" key="1">
    <source>
        <dbReference type="Pfam" id="PF20178"/>
    </source>
</evidence>
<dbReference type="Pfam" id="PF20178">
    <property type="entry name" value="ToxA_N"/>
    <property type="match status" value="1"/>
</dbReference>
<sequence>MSSILPPVIPSSLPLAFVDPQSAPVTATATGESKVQPDFKSFDSLAQNETTLFVNKLKSVAQQSPQLRELAKASLQEQIKNITGQDVDTDKLWLHTFQGGQSSTTSFTGWEHINQPPSSSVTLTELVLKNFSAQAQRLLPGGLNALAGIYRQGPGADYYGVRNEFPLTPEQLRTLIWDMDFQKTIKDKLEDFWGQYSLDIRALAKAQFVLAARQARISGNLSEEDYHSVMTGAAPGISKTEPLKFANLYSQEKQTAHIKVMPFNVNSHDSTDILYFEVNKRIILYIPGEQGAFYTFQNNSELNKWINQQAAVQQTRSLLGRHFALQDRQNGILLGVDEVLKKVSDAELTTVKYRSKPIRGDVFTQIMEAMRRRSYQDAATQITSNNEVLRNIWLNDLRAFNTIISPLLMLVPGGAVALASLGAVAELALDINKAFTADSSQQRRQALMDSAFFVYNTVLFHSLSYAASNLGETSALSQKIAESSTIATPRFQPHPPIEKPSVELVPETAINGPELTKLDRVINVVKDSRNSASHYIETLRQQLNHEATGTIGYKEISDEIAIEQEILQQIESAGSALEKERQELFLTQEGYEQTSLTVPADVQHKHIVYAKKAQGSDNLYELFYWDESRKSLLPCGSAVKSAQAEWIKVGLEGGGSLQSKNNRPPPEEIEMQEIRTTVNNHLQQVITTDRLEDNLQARQQMIPLAAEKGVPQVNANKNEMFELRLSTAEPGKYIKKNFHSGEETAIDGPFMFVVRVDEPNTLRIAPFTGDIGHTSLTNIGKKPTPIAAGKYKPVATSKPEPMPLGYEPIEVYYAGEMHFKNGELQSWNNASGHYKPAKALSRGNLTPWVQRLLPQSKFVDYADSI</sequence>
<protein>
    <recommendedName>
        <fullName evidence="1">Dermonecrotic toxin N-terminal domain-containing protein</fullName>
    </recommendedName>
</protein>
<name>A0A848MID2_9GAMM</name>
<organism evidence="2 3">
    <name type="scientific">Rouxiella aceris</name>
    <dbReference type="NCBI Taxonomy" id="2703884"/>
    <lineage>
        <taxon>Bacteria</taxon>
        <taxon>Pseudomonadati</taxon>
        <taxon>Pseudomonadota</taxon>
        <taxon>Gammaproteobacteria</taxon>
        <taxon>Enterobacterales</taxon>
        <taxon>Yersiniaceae</taxon>
        <taxon>Rouxiella</taxon>
    </lineage>
</organism>
<evidence type="ECO:0000313" key="2">
    <source>
        <dbReference type="EMBL" id="NMP28027.1"/>
    </source>
</evidence>
<feature type="domain" description="Dermonecrotic toxin N-terminal" evidence="1">
    <location>
        <begin position="63"/>
        <end position="325"/>
    </location>
</feature>
<dbReference type="AlphaFoldDB" id="A0A848MID2"/>
<gene>
    <name evidence="2" type="ORF">GW590_14290</name>
</gene>
<reference evidence="2 3" key="1">
    <citation type="submission" date="2020-01" db="EMBL/GenBank/DDBJ databases">
        <authorList>
            <person name="Lee S.D."/>
        </authorList>
    </citation>
    <scope>NUCLEOTIDE SEQUENCE [LARGE SCALE GENOMIC DNA]</scope>
    <source>
        <strain evidence="2 3">SAP-1</strain>
    </source>
</reference>
<keyword evidence="3" id="KW-1185">Reference proteome</keyword>
<dbReference type="EMBL" id="JAADJU010000007">
    <property type="protein sequence ID" value="NMP28027.1"/>
    <property type="molecule type" value="Genomic_DNA"/>
</dbReference>
<dbReference type="Proteomes" id="UP000585363">
    <property type="component" value="Unassembled WGS sequence"/>
</dbReference>
<accession>A0A848MID2</accession>
<dbReference type="RefSeq" id="WP_169403727.1">
    <property type="nucleotide sequence ID" value="NZ_JAADJU010000007.1"/>
</dbReference>
<proteinExistence type="predicted"/>
<comment type="caution">
    <text evidence="2">The sequence shown here is derived from an EMBL/GenBank/DDBJ whole genome shotgun (WGS) entry which is preliminary data.</text>
</comment>
<evidence type="ECO:0000313" key="3">
    <source>
        <dbReference type="Proteomes" id="UP000585363"/>
    </source>
</evidence>